<evidence type="ECO:0008006" key="3">
    <source>
        <dbReference type="Google" id="ProtNLM"/>
    </source>
</evidence>
<evidence type="ECO:0000313" key="1">
    <source>
        <dbReference type="EMBL" id="TVU40635.1"/>
    </source>
</evidence>
<proteinExistence type="predicted"/>
<gene>
    <name evidence="1" type="ORF">EJB05_14104</name>
</gene>
<dbReference type="OrthoDB" id="691391at2759"/>
<comment type="caution">
    <text evidence="1">The sequence shown here is derived from an EMBL/GenBank/DDBJ whole genome shotgun (WGS) entry which is preliminary data.</text>
</comment>
<reference evidence="1 2" key="1">
    <citation type="journal article" date="2019" name="Sci. Rep.">
        <title>A high-quality genome of Eragrostis curvula grass provides insights into Poaceae evolution and supports new strategies to enhance forage quality.</title>
        <authorList>
            <person name="Carballo J."/>
            <person name="Santos B.A.C.M."/>
            <person name="Zappacosta D."/>
            <person name="Garbus I."/>
            <person name="Selva J.P."/>
            <person name="Gallo C.A."/>
            <person name="Diaz A."/>
            <person name="Albertini E."/>
            <person name="Caccamo M."/>
            <person name="Echenique V."/>
        </authorList>
    </citation>
    <scope>NUCLEOTIDE SEQUENCE [LARGE SCALE GENOMIC DNA]</scope>
    <source>
        <strain evidence="2">cv. Victoria</strain>
        <tissue evidence="1">Leaf</tissue>
    </source>
</reference>
<sequence>MCTVHLPVEADVCGRNIELIAMEGGRLGFASNNNSGIFLWSREVGPDGDAQWAQIRVIEREKLLPDGVSSVVVSSYVDGAEIIFTYTVGYRLFMVDLKSARITELGKEFGCQRVLPFTSFCTPAMRRICADEGCGAGVSDA</sequence>
<feature type="non-terminal residue" evidence="1">
    <location>
        <position position="1"/>
    </location>
</feature>
<name>A0A5J9VYC8_9POAL</name>
<evidence type="ECO:0000313" key="2">
    <source>
        <dbReference type="Proteomes" id="UP000324897"/>
    </source>
</evidence>
<dbReference type="Gramene" id="TVU40635">
    <property type="protein sequence ID" value="TVU40635"/>
    <property type="gene ID" value="EJB05_14104"/>
</dbReference>
<dbReference type="AlphaFoldDB" id="A0A5J9VYC8"/>
<dbReference type="Proteomes" id="UP000324897">
    <property type="component" value="Chromosome 4"/>
</dbReference>
<keyword evidence="2" id="KW-1185">Reference proteome</keyword>
<dbReference type="EMBL" id="RWGY01000007">
    <property type="protein sequence ID" value="TVU40635.1"/>
    <property type="molecule type" value="Genomic_DNA"/>
</dbReference>
<protein>
    <recommendedName>
        <fullName evidence="3">F-box associated domain-containing protein</fullName>
    </recommendedName>
</protein>
<organism evidence="1 2">
    <name type="scientific">Eragrostis curvula</name>
    <name type="common">weeping love grass</name>
    <dbReference type="NCBI Taxonomy" id="38414"/>
    <lineage>
        <taxon>Eukaryota</taxon>
        <taxon>Viridiplantae</taxon>
        <taxon>Streptophyta</taxon>
        <taxon>Embryophyta</taxon>
        <taxon>Tracheophyta</taxon>
        <taxon>Spermatophyta</taxon>
        <taxon>Magnoliopsida</taxon>
        <taxon>Liliopsida</taxon>
        <taxon>Poales</taxon>
        <taxon>Poaceae</taxon>
        <taxon>PACMAD clade</taxon>
        <taxon>Chloridoideae</taxon>
        <taxon>Eragrostideae</taxon>
        <taxon>Eragrostidinae</taxon>
        <taxon>Eragrostis</taxon>
    </lineage>
</organism>
<accession>A0A5J9VYC8</accession>
<dbReference type="PANTHER" id="PTHR33186">
    <property type="entry name" value="OS10G0136150 PROTEIN-RELATED"/>
    <property type="match status" value="1"/>
</dbReference>
<dbReference type="PANTHER" id="PTHR33186:SF22">
    <property type="entry name" value="F-BOX DOMAIN-CONTAINING PROTEIN"/>
    <property type="match status" value="1"/>
</dbReference>